<evidence type="ECO:0000313" key="1">
    <source>
        <dbReference type="EMBL" id="SED93351.1"/>
    </source>
</evidence>
<reference evidence="1 2" key="1">
    <citation type="submission" date="2016-10" db="EMBL/GenBank/DDBJ databases">
        <authorList>
            <person name="de Groot N.N."/>
        </authorList>
    </citation>
    <scope>NUCLEOTIDE SEQUENCE [LARGE SCALE GENOMIC DNA]</scope>
    <source>
        <strain evidence="1 2">MT12</strain>
    </source>
</reference>
<organism evidence="1 2">
    <name type="scientific">Bradyrhizobium erythrophlei</name>
    <dbReference type="NCBI Taxonomy" id="1437360"/>
    <lineage>
        <taxon>Bacteria</taxon>
        <taxon>Pseudomonadati</taxon>
        <taxon>Pseudomonadota</taxon>
        <taxon>Alphaproteobacteria</taxon>
        <taxon>Hyphomicrobiales</taxon>
        <taxon>Nitrobacteraceae</taxon>
        <taxon>Bradyrhizobium</taxon>
    </lineage>
</organism>
<accession>A0A1H5EQG8</accession>
<gene>
    <name evidence="1" type="ORF">SAMN05444164_6337</name>
</gene>
<dbReference type="EMBL" id="FNTH01000001">
    <property type="protein sequence ID" value="SED93351.1"/>
    <property type="molecule type" value="Genomic_DNA"/>
</dbReference>
<dbReference type="AlphaFoldDB" id="A0A1H5EQG8"/>
<dbReference type="Proteomes" id="UP000198992">
    <property type="component" value="Unassembled WGS sequence"/>
</dbReference>
<sequence length="56" mass="6601">MALNREWHRDHRMPLLATREQRIKWHVAHASACACRSIPDSIKADVEKLLKLRGKR</sequence>
<dbReference type="PROSITE" id="PS51257">
    <property type="entry name" value="PROKAR_LIPOPROTEIN"/>
    <property type="match status" value="1"/>
</dbReference>
<name>A0A1H5EQG8_9BRAD</name>
<evidence type="ECO:0000313" key="2">
    <source>
        <dbReference type="Proteomes" id="UP000198992"/>
    </source>
</evidence>
<protein>
    <submittedName>
        <fullName evidence="1">Uncharacterized protein</fullName>
    </submittedName>
</protein>
<proteinExistence type="predicted"/>